<dbReference type="OrthoDB" id="5516429at2"/>
<dbReference type="NCBIfam" id="NF047593">
    <property type="entry name" value="IS66_ISAeme5_TnpA"/>
    <property type="match status" value="1"/>
</dbReference>
<sequence length="119" mass="12738">MATRAEWSERVERWNQSGLSAKAFAGLEGLKVQSLYWWTSRLRTSSGAALQSTPPRFLPVRVVKSPQAQLARVGVAPSPATATVIELALPNGCIVRVQEGFDTTTLARVLRVAGGTGAC</sequence>
<name>A0A0K1EBD9_CHOCO</name>
<evidence type="ECO:0000313" key="1">
    <source>
        <dbReference type="EMBL" id="AKT38175.1"/>
    </source>
</evidence>
<dbReference type="KEGG" id="ccro:CMC5_023180"/>
<dbReference type="STRING" id="52.CMC5_023180"/>
<evidence type="ECO:0000313" key="2">
    <source>
        <dbReference type="Proteomes" id="UP000067626"/>
    </source>
</evidence>
<protein>
    <submittedName>
        <fullName evidence="1">Transposase</fullName>
    </submittedName>
</protein>
<accession>A0A0K1EBD9</accession>
<keyword evidence="2" id="KW-1185">Reference proteome</keyword>
<dbReference type="Proteomes" id="UP000067626">
    <property type="component" value="Chromosome"/>
</dbReference>
<proteinExistence type="predicted"/>
<gene>
    <name evidence="1" type="primary">isftu1</name>
    <name evidence="1" type="ORF">CMC5_023180</name>
</gene>
<dbReference type="EMBL" id="CP012159">
    <property type="protein sequence ID" value="AKT38175.1"/>
    <property type="molecule type" value="Genomic_DNA"/>
</dbReference>
<reference evidence="1 2" key="1">
    <citation type="submission" date="2015-07" db="EMBL/GenBank/DDBJ databases">
        <title>Genome analysis of myxobacterium Chondromyces crocatus Cm c5 reveals a high potential for natural compound synthesis and the genetic basis for the loss of fruiting body formation.</title>
        <authorList>
            <person name="Zaburannyi N."/>
            <person name="Bunk B."/>
            <person name="Maier J."/>
            <person name="Overmann J."/>
            <person name="Mueller R."/>
        </authorList>
    </citation>
    <scope>NUCLEOTIDE SEQUENCE [LARGE SCALE GENOMIC DNA]</scope>
    <source>
        <strain evidence="1 2">Cm c5</strain>
    </source>
</reference>
<dbReference type="AlphaFoldDB" id="A0A0K1EBD9"/>
<dbReference type="RefSeq" id="WP_050430450.1">
    <property type="nucleotide sequence ID" value="NZ_CP012159.1"/>
</dbReference>
<organism evidence="1 2">
    <name type="scientific">Chondromyces crocatus</name>
    <dbReference type="NCBI Taxonomy" id="52"/>
    <lineage>
        <taxon>Bacteria</taxon>
        <taxon>Pseudomonadati</taxon>
        <taxon>Myxococcota</taxon>
        <taxon>Polyangia</taxon>
        <taxon>Polyangiales</taxon>
        <taxon>Polyangiaceae</taxon>
        <taxon>Chondromyces</taxon>
    </lineage>
</organism>